<dbReference type="EC" id="6.3.2.17" evidence="3"/>
<dbReference type="PROSITE" id="PS01012">
    <property type="entry name" value="FOLYLPOLYGLU_SYNT_2"/>
    <property type="match status" value="1"/>
</dbReference>
<comment type="cofactor">
    <cofactor evidence="1">
        <name>Mg(2+)</name>
        <dbReference type="ChEBI" id="CHEBI:18420"/>
    </cofactor>
</comment>
<proteinExistence type="inferred from homology"/>
<feature type="domain" description="Mur ligase central" evidence="13">
    <location>
        <begin position="46"/>
        <end position="272"/>
    </location>
</feature>
<dbReference type="InterPro" id="IPR001645">
    <property type="entry name" value="Folylpolyglutamate_synth"/>
</dbReference>
<dbReference type="EMBL" id="PTJA01000014">
    <property type="protein sequence ID" value="PPK78618.1"/>
    <property type="molecule type" value="Genomic_DNA"/>
</dbReference>
<dbReference type="RefSeq" id="WP_104439014.1">
    <property type="nucleotide sequence ID" value="NZ_PTJA01000014.1"/>
</dbReference>
<dbReference type="Gene3D" id="3.40.1190.10">
    <property type="entry name" value="Mur-like, catalytic domain"/>
    <property type="match status" value="1"/>
</dbReference>
<comment type="catalytic activity">
    <reaction evidence="10">
        <text>(6S)-5,6,7,8-tetrahydrofolyl-(gamma-L-Glu)(n) + L-glutamate + ATP = (6S)-5,6,7,8-tetrahydrofolyl-(gamma-L-Glu)(n+1) + ADP + phosphate + H(+)</text>
        <dbReference type="Rhea" id="RHEA:10580"/>
        <dbReference type="Rhea" id="RHEA-COMP:14738"/>
        <dbReference type="Rhea" id="RHEA-COMP:14740"/>
        <dbReference type="ChEBI" id="CHEBI:15378"/>
        <dbReference type="ChEBI" id="CHEBI:29985"/>
        <dbReference type="ChEBI" id="CHEBI:30616"/>
        <dbReference type="ChEBI" id="CHEBI:43474"/>
        <dbReference type="ChEBI" id="CHEBI:141005"/>
        <dbReference type="ChEBI" id="CHEBI:456216"/>
        <dbReference type="EC" id="6.3.2.17"/>
    </reaction>
</comment>
<keyword evidence="15" id="KW-1185">Reference proteome</keyword>
<dbReference type="Pfam" id="PF08245">
    <property type="entry name" value="Mur_ligase_M"/>
    <property type="match status" value="1"/>
</dbReference>
<dbReference type="Pfam" id="PF02875">
    <property type="entry name" value="Mur_ligase_C"/>
    <property type="match status" value="1"/>
</dbReference>
<keyword evidence="4 11" id="KW-0436">Ligase</keyword>
<keyword evidence="8" id="KW-0460">Magnesium</keyword>
<evidence type="ECO:0000256" key="8">
    <source>
        <dbReference type="ARBA" id="ARBA00022842"/>
    </source>
</evidence>
<evidence type="ECO:0000313" key="14">
    <source>
        <dbReference type="EMBL" id="PPK78618.1"/>
    </source>
</evidence>
<evidence type="ECO:0000256" key="2">
    <source>
        <dbReference type="ARBA" id="ARBA00008276"/>
    </source>
</evidence>
<organism evidence="14 15">
    <name type="scientific">Lacrimispora xylanisolvens</name>
    <dbReference type="NCBI Taxonomy" id="384636"/>
    <lineage>
        <taxon>Bacteria</taxon>
        <taxon>Bacillati</taxon>
        <taxon>Bacillota</taxon>
        <taxon>Clostridia</taxon>
        <taxon>Lachnospirales</taxon>
        <taxon>Lachnospiraceae</taxon>
        <taxon>Lacrimispora</taxon>
    </lineage>
</organism>
<keyword evidence="6 11" id="KW-0547">Nucleotide-binding</keyword>
<dbReference type="FunFam" id="3.40.1190.10:FF:000011">
    <property type="entry name" value="Folylpolyglutamate synthase/dihydrofolate synthase"/>
    <property type="match status" value="1"/>
</dbReference>
<dbReference type="Gene3D" id="3.90.190.20">
    <property type="entry name" value="Mur ligase, C-terminal domain"/>
    <property type="match status" value="1"/>
</dbReference>
<evidence type="ECO:0000259" key="13">
    <source>
        <dbReference type="Pfam" id="PF08245"/>
    </source>
</evidence>
<dbReference type="GO" id="GO:0004326">
    <property type="term" value="F:tetrahydrofolylpolyglutamate synthase activity"/>
    <property type="evidence" value="ECO:0007669"/>
    <property type="project" value="UniProtKB-EC"/>
</dbReference>
<dbReference type="Proteomes" id="UP000237749">
    <property type="component" value="Unassembled WGS sequence"/>
</dbReference>
<evidence type="ECO:0000259" key="12">
    <source>
        <dbReference type="Pfam" id="PF02875"/>
    </source>
</evidence>
<reference evidence="14 15" key="1">
    <citation type="submission" date="2018-02" db="EMBL/GenBank/DDBJ databases">
        <title>Genomic Encyclopedia of Archaeal and Bacterial Type Strains, Phase II (KMG-II): from individual species to whole genera.</title>
        <authorList>
            <person name="Goeker M."/>
        </authorList>
    </citation>
    <scope>NUCLEOTIDE SEQUENCE [LARGE SCALE GENOMIC DNA]</scope>
    <source>
        <strain evidence="14 15">DSM 3808</strain>
    </source>
</reference>
<evidence type="ECO:0000256" key="1">
    <source>
        <dbReference type="ARBA" id="ARBA00001946"/>
    </source>
</evidence>
<dbReference type="InterPro" id="IPR018109">
    <property type="entry name" value="Folylpolyglutamate_synth_CS"/>
</dbReference>
<evidence type="ECO:0000256" key="6">
    <source>
        <dbReference type="ARBA" id="ARBA00022741"/>
    </source>
</evidence>
<evidence type="ECO:0000256" key="7">
    <source>
        <dbReference type="ARBA" id="ARBA00022840"/>
    </source>
</evidence>
<evidence type="ECO:0000256" key="4">
    <source>
        <dbReference type="ARBA" id="ARBA00022598"/>
    </source>
</evidence>
<dbReference type="GO" id="GO:0005737">
    <property type="term" value="C:cytoplasm"/>
    <property type="evidence" value="ECO:0007669"/>
    <property type="project" value="TreeGrafter"/>
</dbReference>
<dbReference type="InterPro" id="IPR013221">
    <property type="entry name" value="Mur_ligase_cen"/>
</dbReference>
<dbReference type="GO" id="GO:0008841">
    <property type="term" value="F:dihydrofolate synthase activity"/>
    <property type="evidence" value="ECO:0007669"/>
    <property type="project" value="TreeGrafter"/>
</dbReference>
<evidence type="ECO:0000256" key="10">
    <source>
        <dbReference type="ARBA" id="ARBA00047493"/>
    </source>
</evidence>
<evidence type="ECO:0000313" key="15">
    <source>
        <dbReference type="Proteomes" id="UP000237749"/>
    </source>
</evidence>
<dbReference type="OrthoDB" id="9809356at2"/>
<dbReference type="InterPro" id="IPR004101">
    <property type="entry name" value="Mur_ligase_C"/>
</dbReference>
<feature type="domain" description="Mur ligase C-terminal" evidence="12">
    <location>
        <begin position="303"/>
        <end position="424"/>
    </location>
</feature>
<evidence type="ECO:0000256" key="5">
    <source>
        <dbReference type="ARBA" id="ARBA00022723"/>
    </source>
</evidence>
<dbReference type="SUPFAM" id="SSF53623">
    <property type="entry name" value="MurD-like peptide ligases, catalytic domain"/>
    <property type="match status" value="1"/>
</dbReference>
<keyword evidence="5" id="KW-0479">Metal-binding</keyword>
<dbReference type="PANTHER" id="PTHR11136">
    <property type="entry name" value="FOLYLPOLYGLUTAMATE SYNTHASE-RELATED"/>
    <property type="match status" value="1"/>
</dbReference>
<comment type="caution">
    <text evidence="14">The sequence shown here is derived from an EMBL/GenBank/DDBJ whole genome shotgun (WGS) entry which is preliminary data.</text>
</comment>
<protein>
    <recommendedName>
        <fullName evidence="3">tetrahydrofolate synthase</fullName>
        <ecNumber evidence="3">6.3.2.17</ecNumber>
    </recommendedName>
    <alternativeName>
        <fullName evidence="9">Tetrahydrofolylpolyglutamate synthase</fullName>
    </alternativeName>
</protein>
<evidence type="ECO:0000256" key="9">
    <source>
        <dbReference type="ARBA" id="ARBA00030592"/>
    </source>
</evidence>
<dbReference type="GO" id="GO:0005524">
    <property type="term" value="F:ATP binding"/>
    <property type="evidence" value="ECO:0007669"/>
    <property type="project" value="UniProtKB-KW"/>
</dbReference>
<dbReference type="InterPro" id="IPR036565">
    <property type="entry name" value="Mur-like_cat_sf"/>
</dbReference>
<dbReference type="AlphaFoldDB" id="A0A2S6HMB9"/>
<gene>
    <name evidence="14" type="ORF">BXY41_114123</name>
</gene>
<comment type="similarity">
    <text evidence="2 11">Belongs to the folylpolyglutamate synthase family.</text>
</comment>
<dbReference type="SUPFAM" id="SSF53244">
    <property type="entry name" value="MurD-like peptide ligases, peptide-binding domain"/>
    <property type="match status" value="1"/>
</dbReference>
<sequence length="441" mass="49887">MRFEETAEEYLSRIPMWAKKKNSLEVIRTFLKEMGEPDETMRIIHVAGTNGKGSVCAFLQSVFLSAGYKVGTFTSPHLIDIRERFCVNGEMASESAFTDSYRTVRSLSERMSEQGYCHPSYFEFLFYMAMDLFQKSGVDLVILEVGLGGRLDTTNVIRHPLVSVITSVSLDHTEYLGNTIEKIASEKAGIIKKNVPVVFDANDQIVSDVIRKRALEQDAPYFETDRHCYQITGSENNGFQVEMKGIKGEVYQVMIPSPARYQVMNALLALRAVEVSGLLGDMRLNKAREQIRTGFLKMRWPARMEEVQPDVFLDGAHNPGGMEEFVKTGSELCADRKKRANLLFSAVSDKNYHEMIRLIAASLPLDEVAVTHIDSDRGIKTETALHEFEEVTHCEITGYQNTEDALLSMLHKQDEDHLLFCVGSLYLMGEIKAVLRRIKHD</sequence>
<dbReference type="InterPro" id="IPR036615">
    <property type="entry name" value="Mur_ligase_C_dom_sf"/>
</dbReference>
<accession>A0A2S6HMB9</accession>
<evidence type="ECO:0000256" key="3">
    <source>
        <dbReference type="ARBA" id="ARBA00013025"/>
    </source>
</evidence>
<dbReference type="PIRSF" id="PIRSF001563">
    <property type="entry name" value="Folylpolyglu_synth"/>
    <property type="match status" value="1"/>
</dbReference>
<dbReference type="NCBIfam" id="TIGR01499">
    <property type="entry name" value="folC"/>
    <property type="match status" value="1"/>
</dbReference>
<keyword evidence="7 11" id="KW-0067">ATP-binding</keyword>
<dbReference type="GO" id="GO:0046872">
    <property type="term" value="F:metal ion binding"/>
    <property type="evidence" value="ECO:0007669"/>
    <property type="project" value="UniProtKB-KW"/>
</dbReference>
<evidence type="ECO:0000256" key="11">
    <source>
        <dbReference type="PIRNR" id="PIRNR001563"/>
    </source>
</evidence>
<dbReference type="PANTHER" id="PTHR11136:SF0">
    <property type="entry name" value="DIHYDROFOLATE SYNTHETASE-RELATED"/>
    <property type="match status" value="1"/>
</dbReference>
<name>A0A2S6HMB9_9FIRM</name>